<dbReference type="OrthoDB" id="9805121at2"/>
<dbReference type="PROSITE" id="PS50234">
    <property type="entry name" value="VWFA"/>
    <property type="match status" value="1"/>
</dbReference>
<feature type="chain" id="PRO_5016363523" description="VWFA domain-containing protein" evidence="5">
    <location>
        <begin position="28"/>
        <end position="415"/>
    </location>
</feature>
<dbReference type="Proteomes" id="UP000245539">
    <property type="component" value="Unassembled WGS sequence"/>
</dbReference>
<dbReference type="PANTHER" id="PTHR47763">
    <property type="entry name" value="ALPHA-PROTEIN KINASE VWKA"/>
    <property type="match status" value="1"/>
</dbReference>
<evidence type="ECO:0000256" key="2">
    <source>
        <dbReference type="ARBA" id="ARBA00022525"/>
    </source>
</evidence>
<dbReference type="SUPFAM" id="SSF53300">
    <property type="entry name" value="vWA-like"/>
    <property type="match status" value="1"/>
</dbReference>
<dbReference type="InterPro" id="IPR056861">
    <property type="entry name" value="HMCN1-like_VWA"/>
</dbReference>
<dbReference type="Gene3D" id="3.40.50.410">
    <property type="entry name" value="von Willebrand factor, type A domain"/>
    <property type="match status" value="1"/>
</dbReference>
<dbReference type="SMART" id="SM00327">
    <property type="entry name" value="VWA"/>
    <property type="match status" value="1"/>
</dbReference>
<dbReference type="GO" id="GO:0004674">
    <property type="term" value="F:protein serine/threonine kinase activity"/>
    <property type="evidence" value="ECO:0007669"/>
    <property type="project" value="TreeGrafter"/>
</dbReference>
<organism evidence="7 8">
    <name type="scientific">Leucothrix pacifica</name>
    <dbReference type="NCBI Taxonomy" id="1247513"/>
    <lineage>
        <taxon>Bacteria</taxon>
        <taxon>Pseudomonadati</taxon>
        <taxon>Pseudomonadota</taxon>
        <taxon>Gammaproteobacteria</taxon>
        <taxon>Thiotrichales</taxon>
        <taxon>Thiotrichaceae</taxon>
        <taxon>Leucothrix</taxon>
    </lineage>
</organism>
<evidence type="ECO:0000256" key="4">
    <source>
        <dbReference type="SAM" id="MobiDB-lite"/>
    </source>
</evidence>
<reference evidence="7 8" key="1">
    <citation type="submission" date="2018-05" db="EMBL/GenBank/DDBJ databases">
        <title>Leucothrix arctica sp. nov., isolated from Arctic seawater.</title>
        <authorList>
            <person name="Choi A."/>
            <person name="Baek K."/>
        </authorList>
    </citation>
    <scope>NUCLEOTIDE SEQUENCE [LARGE SCALE GENOMIC DNA]</scope>
    <source>
        <strain evidence="7 8">JCM 18388</strain>
    </source>
</reference>
<dbReference type="Pfam" id="PF25106">
    <property type="entry name" value="VWA_4"/>
    <property type="match status" value="1"/>
</dbReference>
<proteinExistence type="predicted"/>
<dbReference type="InterPro" id="IPR052969">
    <property type="entry name" value="Thr-specific_kinase-like"/>
</dbReference>
<keyword evidence="8" id="KW-1185">Reference proteome</keyword>
<feature type="region of interest" description="Disordered" evidence="4">
    <location>
        <begin position="279"/>
        <end position="303"/>
    </location>
</feature>
<dbReference type="PANTHER" id="PTHR47763:SF1">
    <property type="entry name" value="DUF659 DOMAIN-CONTAINING PROTEIN"/>
    <property type="match status" value="1"/>
</dbReference>
<keyword evidence="3 5" id="KW-0732">Signal</keyword>
<keyword evidence="2" id="KW-0964">Secreted</keyword>
<name>A0A317CIX9_9GAMM</name>
<evidence type="ECO:0000256" key="3">
    <source>
        <dbReference type="ARBA" id="ARBA00022729"/>
    </source>
</evidence>
<evidence type="ECO:0000313" key="8">
    <source>
        <dbReference type="Proteomes" id="UP000245539"/>
    </source>
</evidence>
<evidence type="ECO:0000259" key="6">
    <source>
        <dbReference type="PROSITE" id="PS50234"/>
    </source>
</evidence>
<dbReference type="InterPro" id="IPR002035">
    <property type="entry name" value="VWF_A"/>
</dbReference>
<evidence type="ECO:0000256" key="1">
    <source>
        <dbReference type="ARBA" id="ARBA00004613"/>
    </source>
</evidence>
<accession>A0A317CIX9</accession>
<dbReference type="CDD" id="cd00198">
    <property type="entry name" value="vWFA"/>
    <property type="match status" value="1"/>
</dbReference>
<dbReference type="EMBL" id="QGKM01000017">
    <property type="protein sequence ID" value="PWQ98227.1"/>
    <property type="molecule type" value="Genomic_DNA"/>
</dbReference>
<dbReference type="AlphaFoldDB" id="A0A317CIX9"/>
<feature type="signal peptide" evidence="5">
    <location>
        <begin position="1"/>
        <end position="27"/>
    </location>
</feature>
<sequence length="415" mass="45873">MNKQLLALSIAAILSSTSSLLTQTTLAETVIKSTTTTTISTDPLLSNTTDMSRINRIANQQPKIEVVFVLDTTGSMSGLIKAAKEKIWSIASTMAQAQTAPEIKMGLVGYRDRGDAYVTKTIDLSEDLDSMYSTLMDFQAQGGGDTPESVNQALYDAVHKMSWNQDQSTYKVVFLVGDAPAHMDYQDEVQYPETIRIAQDKGIIINAIQSGHHRQTTRNWQRIAKLGQGDYFQVGQSGNAIAIATPYDDELAQLSKDLDKTRVYYGTVQEKRKQEAKIAASSKLHRESSKQSQARRAAFNTSASGKSNFLGEKELVEEVVRGDVELSAIATEQLPEEMKAMKPSAQLGYIKQKAAKRRELQVSIKQLAAKRDAFLKQKVAESGMEKDSLDAQIFDAISEQSAKKGLVYDKKDMKY</sequence>
<dbReference type="RefSeq" id="WP_109837199.1">
    <property type="nucleotide sequence ID" value="NZ_QGKM01000017.1"/>
</dbReference>
<evidence type="ECO:0000256" key="5">
    <source>
        <dbReference type="SAM" id="SignalP"/>
    </source>
</evidence>
<comment type="caution">
    <text evidence="7">The sequence shown here is derived from an EMBL/GenBank/DDBJ whole genome shotgun (WGS) entry which is preliminary data.</text>
</comment>
<feature type="domain" description="VWFA" evidence="6">
    <location>
        <begin position="65"/>
        <end position="258"/>
    </location>
</feature>
<protein>
    <recommendedName>
        <fullName evidence="6">VWFA domain-containing protein</fullName>
    </recommendedName>
</protein>
<feature type="compositionally biased region" description="Polar residues" evidence="4">
    <location>
        <begin position="290"/>
        <end position="303"/>
    </location>
</feature>
<dbReference type="InterPro" id="IPR036465">
    <property type="entry name" value="vWFA_dom_sf"/>
</dbReference>
<gene>
    <name evidence="7" type="ORF">DKW60_08350</name>
</gene>
<comment type="subcellular location">
    <subcellularLocation>
        <location evidence="1">Secreted</location>
    </subcellularLocation>
</comment>
<dbReference type="GO" id="GO:0005737">
    <property type="term" value="C:cytoplasm"/>
    <property type="evidence" value="ECO:0007669"/>
    <property type="project" value="TreeGrafter"/>
</dbReference>
<evidence type="ECO:0000313" key="7">
    <source>
        <dbReference type="EMBL" id="PWQ98227.1"/>
    </source>
</evidence>